<organism evidence="13 14">
    <name type="scientific">Zestomonas carbonaria</name>
    <dbReference type="NCBI Taxonomy" id="2762745"/>
    <lineage>
        <taxon>Bacteria</taxon>
        <taxon>Pseudomonadati</taxon>
        <taxon>Pseudomonadota</taxon>
        <taxon>Gammaproteobacteria</taxon>
        <taxon>Pseudomonadales</taxon>
        <taxon>Pseudomonadaceae</taxon>
        <taxon>Zestomonas</taxon>
    </lineage>
</organism>
<dbReference type="InterPro" id="IPR009014">
    <property type="entry name" value="Transketo_C/PFOR_II"/>
</dbReference>
<dbReference type="Proteomes" id="UP000583387">
    <property type="component" value="Unassembled WGS sequence"/>
</dbReference>
<dbReference type="GO" id="GO:0030976">
    <property type="term" value="F:thiamine pyrophosphate binding"/>
    <property type="evidence" value="ECO:0007669"/>
    <property type="project" value="UniProtKB-UniRule"/>
</dbReference>
<keyword evidence="8 11" id="KW-0786">Thiamine pyrophosphate</keyword>
<gene>
    <name evidence="11 13" type="primary">dxs</name>
    <name evidence="13" type="ORF">PSEWESI4_02506</name>
</gene>
<dbReference type="CDD" id="cd02007">
    <property type="entry name" value="TPP_DXS"/>
    <property type="match status" value="1"/>
</dbReference>
<comment type="caution">
    <text evidence="13">The sequence shown here is derived from an EMBL/GenBank/DDBJ whole genome shotgun (WGS) entry which is preliminary data.</text>
</comment>
<feature type="binding site" evidence="11">
    <location>
        <position position="188"/>
    </location>
    <ligand>
        <name>Mg(2+)</name>
        <dbReference type="ChEBI" id="CHEBI:18420"/>
    </ligand>
</feature>
<dbReference type="NCBIfam" id="NF003933">
    <property type="entry name" value="PRK05444.2-2"/>
    <property type="match status" value="1"/>
</dbReference>
<dbReference type="GO" id="GO:0005829">
    <property type="term" value="C:cytosol"/>
    <property type="evidence" value="ECO:0007669"/>
    <property type="project" value="TreeGrafter"/>
</dbReference>
<keyword evidence="6 11" id="KW-0460">Magnesium</keyword>
<dbReference type="Pfam" id="PF02779">
    <property type="entry name" value="Transket_pyr"/>
    <property type="match status" value="1"/>
</dbReference>
<reference evidence="13 14" key="1">
    <citation type="submission" date="2020-08" db="EMBL/GenBank/DDBJ databases">
        <authorList>
            <person name="Criscuolo A."/>
        </authorList>
    </citation>
    <scope>NUCLEOTIDE SEQUENCE [LARGE SCALE GENOMIC DNA]</scope>
    <source>
        <strain evidence="13">CIP111764</strain>
    </source>
</reference>
<feature type="binding site" evidence="11">
    <location>
        <begin position="128"/>
        <end position="130"/>
    </location>
    <ligand>
        <name>thiamine diphosphate</name>
        <dbReference type="ChEBI" id="CHEBI:58937"/>
    </ligand>
</feature>
<evidence type="ECO:0000256" key="1">
    <source>
        <dbReference type="ARBA" id="ARBA00004980"/>
    </source>
</evidence>
<keyword evidence="7 11" id="KW-0784">Thiamine biosynthesis</keyword>
<evidence type="ECO:0000313" key="14">
    <source>
        <dbReference type="Proteomes" id="UP000583387"/>
    </source>
</evidence>
<dbReference type="GO" id="GO:0000287">
    <property type="term" value="F:magnesium ion binding"/>
    <property type="evidence" value="ECO:0007669"/>
    <property type="project" value="UniProtKB-UniRule"/>
</dbReference>
<dbReference type="SMART" id="SM00861">
    <property type="entry name" value="Transket_pyr"/>
    <property type="match status" value="1"/>
</dbReference>
<dbReference type="SUPFAM" id="SSF52518">
    <property type="entry name" value="Thiamin diphosphate-binding fold (THDP-binding)"/>
    <property type="match status" value="2"/>
</dbReference>
<dbReference type="NCBIfam" id="TIGR00204">
    <property type="entry name" value="dxs"/>
    <property type="match status" value="1"/>
</dbReference>
<evidence type="ECO:0000259" key="12">
    <source>
        <dbReference type="SMART" id="SM00861"/>
    </source>
</evidence>
<dbReference type="GO" id="GO:0019288">
    <property type="term" value="P:isopentenyl diphosphate biosynthetic process, methylerythritol 4-phosphate pathway"/>
    <property type="evidence" value="ECO:0007669"/>
    <property type="project" value="TreeGrafter"/>
</dbReference>
<dbReference type="Gene3D" id="3.40.50.920">
    <property type="match status" value="1"/>
</dbReference>
<comment type="similarity">
    <text evidence="2 11">Belongs to the transketolase family. DXPS subfamily.</text>
</comment>
<evidence type="ECO:0000313" key="13">
    <source>
        <dbReference type="EMBL" id="CAD5108221.1"/>
    </source>
</evidence>
<dbReference type="HAMAP" id="MF_00315">
    <property type="entry name" value="DXP_synth"/>
    <property type="match status" value="1"/>
</dbReference>
<dbReference type="FunFam" id="3.40.50.970:FF:000005">
    <property type="entry name" value="1-deoxy-D-xylulose-5-phosphate synthase"/>
    <property type="match status" value="1"/>
</dbReference>
<evidence type="ECO:0000256" key="3">
    <source>
        <dbReference type="ARBA" id="ARBA00011738"/>
    </source>
</evidence>
<dbReference type="FunFam" id="3.40.50.920:FF:000002">
    <property type="entry name" value="1-deoxy-D-xylulose-5-phosphate synthase"/>
    <property type="match status" value="1"/>
</dbReference>
<evidence type="ECO:0000256" key="4">
    <source>
        <dbReference type="ARBA" id="ARBA00022679"/>
    </source>
</evidence>
<dbReference type="Pfam" id="PF13292">
    <property type="entry name" value="DXP_synthase_N"/>
    <property type="match status" value="1"/>
</dbReference>
<dbReference type="InterPro" id="IPR033248">
    <property type="entry name" value="Transketolase_C"/>
</dbReference>
<evidence type="ECO:0000256" key="2">
    <source>
        <dbReference type="ARBA" id="ARBA00011081"/>
    </source>
</evidence>
<protein>
    <recommendedName>
        <fullName evidence="11">1-deoxy-D-xylulose-5-phosphate synthase</fullName>
        <ecNumber evidence="11">2.2.1.7</ecNumber>
    </recommendedName>
    <alternativeName>
        <fullName evidence="11">1-deoxyxylulose-5-phosphate synthase</fullName>
        <shortName evidence="11">DXP synthase</shortName>
        <shortName evidence="11">DXPS</shortName>
    </alternativeName>
</protein>
<comment type="pathway">
    <text evidence="1 11">Metabolic intermediate biosynthesis; 1-deoxy-D-xylulose 5-phosphate biosynthesis; 1-deoxy-D-xylulose 5-phosphate from D-glyceraldehyde 3-phosphate and pyruvate: step 1/1.</text>
</comment>
<keyword evidence="9 11" id="KW-0414">Isoprene biosynthesis</keyword>
<accession>A0A7U7I9I1</accession>
<dbReference type="InterPro" id="IPR029061">
    <property type="entry name" value="THDP-binding"/>
</dbReference>
<keyword evidence="5 11" id="KW-0479">Metal-binding</keyword>
<evidence type="ECO:0000256" key="5">
    <source>
        <dbReference type="ARBA" id="ARBA00022723"/>
    </source>
</evidence>
<dbReference type="CDD" id="cd07033">
    <property type="entry name" value="TPP_PYR_DXS_TK_like"/>
    <property type="match status" value="1"/>
</dbReference>
<dbReference type="InterPro" id="IPR005477">
    <property type="entry name" value="Dxylulose-5-P_synthase"/>
</dbReference>
<dbReference type="EC" id="2.2.1.7" evidence="11"/>
<keyword evidence="4 11" id="KW-0808">Transferase</keyword>
<dbReference type="RefSeq" id="WP_187671545.1">
    <property type="nucleotide sequence ID" value="NZ_CAJFCI010000049.1"/>
</dbReference>
<dbReference type="Gene3D" id="3.40.50.970">
    <property type="match status" value="2"/>
</dbReference>
<evidence type="ECO:0000256" key="7">
    <source>
        <dbReference type="ARBA" id="ARBA00022977"/>
    </source>
</evidence>
<evidence type="ECO:0000256" key="11">
    <source>
        <dbReference type="HAMAP-Rule" id="MF_00315"/>
    </source>
</evidence>
<dbReference type="AlphaFoldDB" id="A0A7U7I9I1"/>
<comment type="catalytic activity">
    <reaction evidence="11">
        <text>D-glyceraldehyde 3-phosphate + pyruvate + H(+) = 1-deoxy-D-xylulose 5-phosphate + CO2</text>
        <dbReference type="Rhea" id="RHEA:12605"/>
        <dbReference type="ChEBI" id="CHEBI:15361"/>
        <dbReference type="ChEBI" id="CHEBI:15378"/>
        <dbReference type="ChEBI" id="CHEBI:16526"/>
        <dbReference type="ChEBI" id="CHEBI:57792"/>
        <dbReference type="ChEBI" id="CHEBI:59776"/>
        <dbReference type="EC" id="2.2.1.7"/>
    </reaction>
</comment>
<dbReference type="EMBL" id="CAJFCI010000049">
    <property type="protein sequence ID" value="CAD5108221.1"/>
    <property type="molecule type" value="Genomic_DNA"/>
</dbReference>
<dbReference type="PROSITE" id="PS00802">
    <property type="entry name" value="TRANSKETOLASE_2"/>
    <property type="match status" value="1"/>
</dbReference>
<dbReference type="GO" id="GO:0009228">
    <property type="term" value="P:thiamine biosynthetic process"/>
    <property type="evidence" value="ECO:0007669"/>
    <property type="project" value="UniProtKB-UniRule"/>
</dbReference>
<dbReference type="PANTHER" id="PTHR43322">
    <property type="entry name" value="1-D-DEOXYXYLULOSE 5-PHOSPHATE SYNTHASE-RELATED"/>
    <property type="match status" value="1"/>
</dbReference>
<dbReference type="UniPathway" id="UPA00064">
    <property type="reaction ID" value="UER00091"/>
</dbReference>
<feature type="binding site" evidence="11">
    <location>
        <position position="159"/>
    </location>
    <ligand>
        <name>Mg(2+)</name>
        <dbReference type="ChEBI" id="CHEBI:18420"/>
    </ligand>
</feature>
<feature type="binding site" evidence="11">
    <location>
        <position position="87"/>
    </location>
    <ligand>
        <name>thiamine diphosphate</name>
        <dbReference type="ChEBI" id="CHEBI:58937"/>
    </ligand>
</feature>
<feature type="binding site" evidence="11">
    <location>
        <position position="295"/>
    </location>
    <ligand>
        <name>thiamine diphosphate</name>
        <dbReference type="ChEBI" id="CHEBI:58937"/>
    </ligand>
</feature>
<dbReference type="PANTHER" id="PTHR43322:SF5">
    <property type="entry name" value="1-DEOXY-D-XYLULOSE-5-PHOSPHATE SYNTHASE, CHLOROPLASTIC"/>
    <property type="match status" value="1"/>
</dbReference>
<dbReference type="GO" id="GO:0008661">
    <property type="term" value="F:1-deoxy-D-xylulose-5-phosphate synthase activity"/>
    <property type="evidence" value="ECO:0007669"/>
    <property type="project" value="UniProtKB-UniRule"/>
</dbReference>
<proteinExistence type="inferred from homology"/>
<comment type="cofactor">
    <cofactor evidence="11">
        <name>thiamine diphosphate</name>
        <dbReference type="ChEBI" id="CHEBI:58937"/>
    </cofactor>
    <text evidence="11">Binds 1 thiamine pyrophosphate per subunit.</text>
</comment>
<comment type="function">
    <text evidence="10 11">Catalyzes the acyloin condensation reaction between C atoms 2 and 3 of pyruvate and glyceraldehyde 3-phosphate to yield 1-deoxy-D-xylulose-5-phosphate (DXP).</text>
</comment>
<dbReference type="Pfam" id="PF02780">
    <property type="entry name" value="Transketolase_C"/>
    <property type="match status" value="1"/>
</dbReference>
<feature type="domain" description="Transketolase-like pyrimidine-binding" evidence="12">
    <location>
        <begin position="327"/>
        <end position="491"/>
    </location>
</feature>
<evidence type="ECO:0000256" key="10">
    <source>
        <dbReference type="ARBA" id="ARBA00055605"/>
    </source>
</evidence>
<feature type="binding site" evidence="11">
    <location>
        <position position="188"/>
    </location>
    <ligand>
        <name>thiamine diphosphate</name>
        <dbReference type="ChEBI" id="CHEBI:58937"/>
    </ligand>
</feature>
<evidence type="ECO:0000256" key="8">
    <source>
        <dbReference type="ARBA" id="ARBA00023052"/>
    </source>
</evidence>
<evidence type="ECO:0000256" key="6">
    <source>
        <dbReference type="ARBA" id="ARBA00022842"/>
    </source>
</evidence>
<dbReference type="InterPro" id="IPR005475">
    <property type="entry name" value="Transketolase-like_Pyr-bd"/>
</dbReference>
<comment type="cofactor">
    <cofactor evidence="11">
        <name>Mg(2+)</name>
        <dbReference type="ChEBI" id="CHEBI:18420"/>
    </cofactor>
    <text evidence="11">Binds 1 Mg(2+) ion per subunit.</text>
</comment>
<feature type="binding site" evidence="11">
    <location>
        <position position="378"/>
    </location>
    <ligand>
        <name>thiamine diphosphate</name>
        <dbReference type="ChEBI" id="CHEBI:58937"/>
    </ligand>
</feature>
<feature type="binding site" evidence="11">
    <location>
        <begin position="160"/>
        <end position="161"/>
    </location>
    <ligand>
        <name>thiamine diphosphate</name>
        <dbReference type="ChEBI" id="CHEBI:58937"/>
    </ligand>
</feature>
<evidence type="ECO:0000256" key="9">
    <source>
        <dbReference type="ARBA" id="ARBA00023229"/>
    </source>
</evidence>
<keyword evidence="14" id="KW-1185">Reference proteome</keyword>
<name>A0A7U7I9I1_9GAMM</name>
<sequence length="630" mass="68267">MPTTFHEIPRERPATPLLDRASMPVELRRLAEAELETLADELRQDLLYTVGQTGGHFGAGLGVVELTIALHYVFDTPDDRLVWDVGHQAYPHKILTGRRERMLTLRQKDGIAAFPRRVESEYDTFGVGHSSTSISAALGMAIAAKLQGQKRKTVAVIGDGAMTAGMAFEALNHASDVQADMLVVLNDNDMSISRNVGGLSNYLAKILSSRTYASMREGSKKVLSRLPGAWEIARKTEEHAKGMLVPGTLFEELGWNYIGPIDGHDLPTLLATLRNMRDLEGPQFLHVITKKGKGFAPAEADPIGYHAITKLEPINAPAAEPKKPAGPKYSNVFGQWLCDMAAADPRLMGITPAMKEGSDLVAFSERFPKRYFDVAIAEQHAVTLAAGMACEGAKPVVAIYSTFLQRAYDQLIHDVAVQNLDVLFAIDRAGLVGEDGPTHAGSFDLSYLRCIPGMLVMTPSDENEMRRMLTTGYLFDGPAAVRYPRGSGPNAPIDPALVPLEIGKGVIRRQGHKTALLVFGVQLADALVVGEALDATVVDMRFVKPLDEQLVRELAASHELLVTIEENAIMGGAGSAVGEFLAAEGLQKPLLHLGLPDYYVEHAKPAQMLAECGLDAAGIERAVRARLEKS</sequence>
<dbReference type="GO" id="GO:0016114">
    <property type="term" value="P:terpenoid biosynthetic process"/>
    <property type="evidence" value="ECO:0007669"/>
    <property type="project" value="UniProtKB-UniRule"/>
</dbReference>
<dbReference type="SUPFAM" id="SSF52922">
    <property type="entry name" value="TK C-terminal domain-like"/>
    <property type="match status" value="1"/>
</dbReference>
<comment type="subunit">
    <text evidence="3 11">Homodimer.</text>
</comment>
<dbReference type="InterPro" id="IPR020826">
    <property type="entry name" value="Transketolase_BS"/>
</dbReference>